<organism evidence="1 2">
    <name type="scientific">Microcystis aeruginosa PCC 9701</name>
    <dbReference type="NCBI Taxonomy" id="721123"/>
    <lineage>
        <taxon>Bacteria</taxon>
        <taxon>Bacillati</taxon>
        <taxon>Cyanobacteriota</taxon>
        <taxon>Cyanophyceae</taxon>
        <taxon>Oscillatoriophycideae</taxon>
        <taxon>Chroococcales</taxon>
        <taxon>Microcystaceae</taxon>
        <taxon>Microcystis</taxon>
    </lineage>
</organism>
<comment type="caution">
    <text evidence="1">The sequence shown here is derived from an EMBL/GenBank/DDBJ whole genome shotgun (WGS) entry which is preliminary data.</text>
</comment>
<gene>
    <name evidence="1" type="ORF">MICAK_3220004</name>
</gene>
<accession>I4ISR9</accession>
<protein>
    <submittedName>
        <fullName evidence="1">Uncharacterized protein</fullName>
    </submittedName>
</protein>
<name>I4ISR9_MICAE</name>
<dbReference type="AlphaFoldDB" id="I4ISR9"/>
<dbReference type="Proteomes" id="UP000004047">
    <property type="component" value="Unassembled WGS sequence"/>
</dbReference>
<proteinExistence type="predicted"/>
<sequence>MDGIIEYAKTIKMVCLFLHLTGVSKNYFVKFYIKLSFQHFLLQEDFENERLVDTRTESLSKRRA</sequence>
<dbReference type="EMBL" id="CAIQ01000249">
    <property type="protein sequence ID" value="CCI37343.1"/>
    <property type="molecule type" value="Genomic_DNA"/>
</dbReference>
<evidence type="ECO:0000313" key="2">
    <source>
        <dbReference type="Proteomes" id="UP000004047"/>
    </source>
</evidence>
<reference evidence="1 2" key="1">
    <citation type="submission" date="2012-04" db="EMBL/GenBank/DDBJ databases">
        <authorList>
            <person name="Genoscope - CEA"/>
        </authorList>
    </citation>
    <scope>NUCLEOTIDE SEQUENCE [LARGE SCALE GENOMIC DNA]</scope>
    <source>
        <strain evidence="1 2">9701</strain>
    </source>
</reference>
<dbReference type="HOGENOM" id="CLU_2862793_0_0_3"/>
<evidence type="ECO:0000313" key="1">
    <source>
        <dbReference type="EMBL" id="CCI37343.1"/>
    </source>
</evidence>